<dbReference type="EMBL" id="CP014504">
    <property type="protein sequence ID" value="AMP99128.1"/>
    <property type="molecule type" value="Genomic_DNA"/>
</dbReference>
<reference evidence="7 8" key="1">
    <citation type="submission" date="2016-03" db="EMBL/GenBank/DDBJ databases">
        <title>Complete genome sequence of Pedobacter cryoconitis PAMC 27485.</title>
        <authorList>
            <person name="Lee J."/>
            <person name="Kim O.-S."/>
        </authorList>
    </citation>
    <scope>NUCLEOTIDE SEQUENCE [LARGE SCALE GENOMIC DNA]</scope>
    <source>
        <strain evidence="7 8">PAMC 27485</strain>
    </source>
</reference>
<evidence type="ECO:0000256" key="4">
    <source>
        <dbReference type="ARBA" id="ARBA00023163"/>
    </source>
</evidence>
<keyword evidence="3" id="KW-0731">Sigma factor</keyword>
<keyword evidence="4" id="KW-0804">Transcription</keyword>
<organism evidence="7 8">
    <name type="scientific">Pedobacter cryoconitis</name>
    <dbReference type="NCBI Taxonomy" id="188932"/>
    <lineage>
        <taxon>Bacteria</taxon>
        <taxon>Pseudomonadati</taxon>
        <taxon>Bacteroidota</taxon>
        <taxon>Sphingobacteriia</taxon>
        <taxon>Sphingobacteriales</taxon>
        <taxon>Sphingobacteriaceae</taxon>
        <taxon>Pedobacter</taxon>
    </lineage>
</organism>
<dbReference type="PANTHER" id="PTHR43133:SF46">
    <property type="entry name" value="RNA POLYMERASE SIGMA-70 FACTOR ECF SUBFAMILY"/>
    <property type="match status" value="1"/>
</dbReference>
<evidence type="ECO:0000256" key="5">
    <source>
        <dbReference type="SAM" id="Phobius"/>
    </source>
</evidence>
<keyword evidence="2" id="KW-0805">Transcription regulation</keyword>
<dbReference type="RefSeq" id="WP_068400630.1">
    <property type="nucleotide sequence ID" value="NZ_CP014504.1"/>
</dbReference>
<feature type="transmembrane region" description="Helical" evidence="5">
    <location>
        <begin position="189"/>
        <end position="207"/>
    </location>
</feature>
<keyword evidence="5" id="KW-0472">Membrane</keyword>
<dbReference type="InterPro" id="IPR013325">
    <property type="entry name" value="RNA_pol_sigma_r2"/>
</dbReference>
<dbReference type="InterPro" id="IPR039425">
    <property type="entry name" value="RNA_pol_sigma-70-like"/>
</dbReference>
<evidence type="ECO:0000313" key="8">
    <source>
        <dbReference type="Proteomes" id="UP000071561"/>
    </source>
</evidence>
<dbReference type="Gene3D" id="1.10.10.10">
    <property type="entry name" value="Winged helix-like DNA-binding domain superfamily/Winged helix DNA-binding domain"/>
    <property type="match status" value="1"/>
</dbReference>
<evidence type="ECO:0000256" key="3">
    <source>
        <dbReference type="ARBA" id="ARBA00023082"/>
    </source>
</evidence>
<comment type="similarity">
    <text evidence="1">Belongs to the sigma-70 factor family. ECF subfamily.</text>
</comment>
<protein>
    <submittedName>
        <fullName evidence="7">RNA polymerase ECF-type sigma factor</fullName>
    </submittedName>
</protein>
<evidence type="ECO:0000256" key="2">
    <source>
        <dbReference type="ARBA" id="ARBA00023015"/>
    </source>
</evidence>
<dbReference type="GO" id="GO:0003677">
    <property type="term" value="F:DNA binding"/>
    <property type="evidence" value="ECO:0007669"/>
    <property type="project" value="InterPro"/>
</dbReference>
<evidence type="ECO:0000313" key="7">
    <source>
        <dbReference type="EMBL" id="AMP99128.1"/>
    </source>
</evidence>
<dbReference type="SUPFAM" id="SSF88659">
    <property type="entry name" value="Sigma3 and sigma4 domains of RNA polymerase sigma factors"/>
    <property type="match status" value="1"/>
</dbReference>
<accession>A0A127VDX3</accession>
<feature type="domain" description="RNA polymerase sigma factor 70 region 4 type 2" evidence="6">
    <location>
        <begin position="133"/>
        <end position="179"/>
    </location>
</feature>
<evidence type="ECO:0000256" key="1">
    <source>
        <dbReference type="ARBA" id="ARBA00010641"/>
    </source>
</evidence>
<keyword evidence="5" id="KW-1133">Transmembrane helix</keyword>
<dbReference type="PANTHER" id="PTHR43133">
    <property type="entry name" value="RNA POLYMERASE ECF-TYPE SIGMA FACTO"/>
    <property type="match status" value="1"/>
</dbReference>
<dbReference type="GO" id="GO:0016987">
    <property type="term" value="F:sigma factor activity"/>
    <property type="evidence" value="ECO:0007669"/>
    <property type="project" value="UniProtKB-KW"/>
</dbReference>
<sequence>MVTLKGKNLKHIWKSFTLSQREDDFYIIYSHYHHYLSYIGYKRYFSEDIVKDAINDVFLYLWENKSALQKVDNYHNYIITCFVRKLYRKNINVPKETVEVIEAPVSLLSPSVEDLYIQQGMNGTVIQIVKAHINQLADKQRNMVYQKFYLGLSYQEIAITNKVSIHTVYNTIYKAIDKLKSAITKEQETYLLIAIGTMILFLLFFQIQ</sequence>
<dbReference type="InterPro" id="IPR013324">
    <property type="entry name" value="RNA_pol_sigma_r3/r4-like"/>
</dbReference>
<proteinExistence type="inferred from homology"/>
<keyword evidence="5" id="KW-0812">Transmembrane</keyword>
<dbReference type="PATRIC" id="fig|188932.3.peg.2337"/>
<evidence type="ECO:0000259" key="6">
    <source>
        <dbReference type="Pfam" id="PF08281"/>
    </source>
</evidence>
<dbReference type="GO" id="GO:0006352">
    <property type="term" value="P:DNA-templated transcription initiation"/>
    <property type="evidence" value="ECO:0007669"/>
    <property type="project" value="InterPro"/>
</dbReference>
<name>A0A127VDX3_9SPHI</name>
<dbReference type="SUPFAM" id="SSF88946">
    <property type="entry name" value="Sigma2 domain of RNA polymerase sigma factors"/>
    <property type="match status" value="1"/>
</dbReference>
<dbReference type="KEGG" id="pcm:AY601_2232"/>
<dbReference type="AlphaFoldDB" id="A0A127VDX3"/>
<keyword evidence="8" id="KW-1185">Reference proteome</keyword>
<dbReference type="InterPro" id="IPR013249">
    <property type="entry name" value="RNA_pol_sigma70_r4_t2"/>
</dbReference>
<dbReference type="InterPro" id="IPR036388">
    <property type="entry name" value="WH-like_DNA-bd_sf"/>
</dbReference>
<dbReference type="OrthoDB" id="9150024at2"/>
<gene>
    <name evidence="7" type="ORF">AY601_2232</name>
</gene>
<dbReference type="Pfam" id="PF08281">
    <property type="entry name" value="Sigma70_r4_2"/>
    <property type="match status" value="1"/>
</dbReference>
<dbReference type="Proteomes" id="UP000071561">
    <property type="component" value="Chromosome"/>
</dbReference>